<sequence>MIKNKIDKIIINSEKAYLTSIGKFKNELSELNPEIKLKMISEICNRTEKRLTMYPSRAYYEGTKEGIDYWEKGNFLNIKNYILYSKNYNWIDSKRIKEMQNKEWTGSINQRIIYDVCSIIKIEYKNEIEEISVRIEIEDLKNLWKRSKSNFENAKELYLKFWDEKLEELEYLEIENKYNVSQYNIKEEENEITEKEWNKINIILNKKIKEIFNLDIKDYEEEIRRKEITNKMWSLEKWSINNLLRIWEEMWKENKKLNKRLYEKYAWITFKEIDISKNYKFTTSGTIEENHSLLNWNKDLWFKTKEYKQWEKYKEIIEGIKDIIKNKKINEETWNKYFKNRIYEIEWWSKKKITKEEIEDNKKWKLILEIIKWLKWGKKDLKNYLRIEKNKIPIIRHIKIKEIKESYLELLEAQRFLNTSDSQSKLEEKLEKDVIPNEKRQRNVFKEISWGKKKGERVKEIIEEEEEEEEERERLIEWKNKKGGWWQEEKEEIENVRWTEENALINKLKTEKWYGIKIYLEKRKKLEKIIKKIIIHPVIKIGENKLETEIWTQIYLIGMENKYWKDKRKEELIKWKNDKKNNKKLKERLLIEIEELKLKIKKEINLELKSKVNKSNRTNNKVKLELESSKKYIRDWNKKINNKEEIKENKDKEKVKKDYIYYLFNAEPIDAYKLKEKEPKLESIEKYISWKRTNKLEKETNKIVGEYKRKLEEKLEELKEINKKENEELNRIIKWQEEEDLKKSQYKRLKLGLKMRKNNYKQINKERKIKIRK</sequence>
<geneLocation type="mitochondrion" evidence="2"/>
<keyword evidence="1" id="KW-0175">Coiled coil</keyword>
<gene>
    <name evidence="2" type="primary">orf773</name>
</gene>
<feature type="coiled-coil region" evidence="1">
    <location>
        <begin position="579"/>
        <end position="606"/>
    </location>
</feature>
<accession>M1K504</accession>
<evidence type="ECO:0000256" key="1">
    <source>
        <dbReference type="SAM" id="Coils"/>
    </source>
</evidence>
<name>M1K504_MINVI</name>
<feature type="coiled-coil region" evidence="1">
    <location>
        <begin position="171"/>
        <end position="236"/>
    </location>
</feature>
<feature type="coiled-coil region" evidence="1">
    <location>
        <begin position="704"/>
        <end position="738"/>
    </location>
</feature>
<dbReference type="RefSeq" id="YP_007476188.1">
    <property type="nucleotide sequence ID" value="NC_020370.1"/>
</dbReference>
<keyword evidence="2" id="KW-0496">Mitochondrion</keyword>
<feature type="coiled-coil region" evidence="1">
    <location>
        <begin position="452"/>
        <end position="482"/>
    </location>
</feature>
<dbReference type="EMBL" id="KC573040">
    <property type="protein sequence ID" value="AGE93689.1"/>
    <property type="molecule type" value="Genomic_DNA"/>
</dbReference>
<protein>
    <submittedName>
        <fullName evidence="2">Uncharacterized protein</fullName>
    </submittedName>
</protein>
<evidence type="ECO:0000313" key="2">
    <source>
        <dbReference type="EMBL" id="AGE93689.1"/>
    </source>
</evidence>
<organism evidence="2">
    <name type="scientific">Ministeria vibrans</name>
    <name type="common">Bacterivorous amoeba</name>
    <dbReference type="NCBI Taxonomy" id="134558"/>
    <lineage>
        <taxon>Eukaryota</taxon>
        <taxon>Filasterea</taxon>
        <taxon>Ministeria</taxon>
    </lineage>
</organism>
<dbReference type="GeneID" id="14659596"/>
<dbReference type="AlphaFoldDB" id="M1K504"/>
<proteinExistence type="predicted"/>
<reference evidence="2" key="1">
    <citation type="submission" date="2012-12" db="EMBL/GenBank/DDBJ databases">
        <authorList>
            <person name="Lang B.F."/>
        </authorList>
    </citation>
    <scope>NUCLEOTIDE SEQUENCE</scope>
    <source>
        <strain evidence="2">ATCC 50519</strain>
    </source>
</reference>